<gene>
    <name evidence="2" type="ORF">NPIL_21541</name>
</gene>
<evidence type="ECO:0000313" key="2">
    <source>
        <dbReference type="EMBL" id="GFT98027.1"/>
    </source>
</evidence>
<proteinExistence type="predicted"/>
<sequence>MLISSACFVKNNSASSWEASVSRESVIGPTAVAAGFTEDSPFAFSSTAFAVEGGESWDQKKGGWVINHRRTPRDKEDVCRENALIMGGMAALPAPANLKGTRLLKGGSRMGGHQRSREDIRC</sequence>
<evidence type="ECO:0000313" key="3">
    <source>
        <dbReference type="Proteomes" id="UP000887013"/>
    </source>
</evidence>
<evidence type="ECO:0000256" key="1">
    <source>
        <dbReference type="SAM" id="MobiDB-lite"/>
    </source>
</evidence>
<dbReference type="EMBL" id="BMAW01026593">
    <property type="protein sequence ID" value="GFT98027.1"/>
    <property type="molecule type" value="Genomic_DNA"/>
</dbReference>
<dbReference type="Proteomes" id="UP000887013">
    <property type="component" value="Unassembled WGS sequence"/>
</dbReference>
<feature type="region of interest" description="Disordered" evidence="1">
    <location>
        <begin position="102"/>
        <end position="122"/>
    </location>
</feature>
<reference evidence="2" key="1">
    <citation type="submission" date="2020-08" db="EMBL/GenBank/DDBJ databases">
        <title>Multicomponent nature underlies the extraordinary mechanical properties of spider dragline silk.</title>
        <authorList>
            <person name="Kono N."/>
            <person name="Nakamura H."/>
            <person name="Mori M."/>
            <person name="Yoshida Y."/>
            <person name="Ohtoshi R."/>
            <person name="Malay A.D."/>
            <person name="Moran D.A.P."/>
            <person name="Tomita M."/>
            <person name="Numata K."/>
            <person name="Arakawa K."/>
        </authorList>
    </citation>
    <scope>NUCLEOTIDE SEQUENCE</scope>
</reference>
<organism evidence="2 3">
    <name type="scientific">Nephila pilipes</name>
    <name type="common">Giant wood spider</name>
    <name type="synonym">Nephila maculata</name>
    <dbReference type="NCBI Taxonomy" id="299642"/>
    <lineage>
        <taxon>Eukaryota</taxon>
        <taxon>Metazoa</taxon>
        <taxon>Ecdysozoa</taxon>
        <taxon>Arthropoda</taxon>
        <taxon>Chelicerata</taxon>
        <taxon>Arachnida</taxon>
        <taxon>Araneae</taxon>
        <taxon>Araneomorphae</taxon>
        <taxon>Entelegynae</taxon>
        <taxon>Araneoidea</taxon>
        <taxon>Nephilidae</taxon>
        <taxon>Nephila</taxon>
    </lineage>
</organism>
<protein>
    <submittedName>
        <fullName evidence="2">Uncharacterized protein</fullName>
    </submittedName>
</protein>
<dbReference type="AlphaFoldDB" id="A0A8X6PZI3"/>
<comment type="caution">
    <text evidence="2">The sequence shown here is derived from an EMBL/GenBank/DDBJ whole genome shotgun (WGS) entry which is preliminary data.</text>
</comment>
<accession>A0A8X6PZI3</accession>
<name>A0A8X6PZI3_NEPPI</name>
<keyword evidence="3" id="KW-1185">Reference proteome</keyword>